<dbReference type="EMBL" id="JAVDRD010000012">
    <property type="protein sequence ID" value="MDR6512834.1"/>
    <property type="molecule type" value="Genomic_DNA"/>
</dbReference>
<comment type="caution">
    <text evidence="1">The sequence shown here is derived from an EMBL/GenBank/DDBJ whole genome shotgun (WGS) entry which is preliminary data.</text>
</comment>
<keyword evidence="2" id="KW-1185">Reference proteome</keyword>
<reference evidence="1 2" key="1">
    <citation type="submission" date="2023-07" db="EMBL/GenBank/DDBJ databases">
        <title>Sorghum-associated microbial communities from plants grown in Nebraska, USA.</title>
        <authorList>
            <person name="Schachtman D."/>
        </authorList>
    </citation>
    <scope>NUCLEOTIDE SEQUENCE [LARGE SCALE GENOMIC DNA]</scope>
    <source>
        <strain evidence="1 2">DS1027</strain>
    </source>
</reference>
<sequence>MPVAVAQTAAKALPANTMVQLTPEAEISSKKINLGDKVGFAVVNDVTDGGQVVIPRGSHVEGAITFKTGKAIGGKSGKFEVTFEKITVGGKTYAMKGTHRQEGKGNTVAAVFGSMLVSGRSAVMLPGDFANAFTNEPIPY</sequence>
<gene>
    <name evidence="1" type="ORF">J2792_003721</name>
</gene>
<accession>A0ABU1MR68</accession>
<evidence type="ECO:0000313" key="2">
    <source>
        <dbReference type="Proteomes" id="UP001184150"/>
    </source>
</evidence>
<protein>
    <submittedName>
        <fullName evidence="1">Uncharacterized protein</fullName>
    </submittedName>
</protein>
<proteinExistence type="predicted"/>
<name>A0ABU1MR68_9SPHN</name>
<dbReference type="Proteomes" id="UP001184150">
    <property type="component" value="Unassembled WGS sequence"/>
</dbReference>
<evidence type="ECO:0000313" key="1">
    <source>
        <dbReference type="EMBL" id="MDR6512834.1"/>
    </source>
</evidence>
<organism evidence="1 2">
    <name type="scientific">Novosphingobium capsulatum</name>
    <dbReference type="NCBI Taxonomy" id="13688"/>
    <lineage>
        <taxon>Bacteria</taxon>
        <taxon>Pseudomonadati</taxon>
        <taxon>Pseudomonadota</taxon>
        <taxon>Alphaproteobacteria</taxon>
        <taxon>Sphingomonadales</taxon>
        <taxon>Sphingomonadaceae</taxon>
        <taxon>Novosphingobium</taxon>
    </lineage>
</organism>